<dbReference type="SUPFAM" id="SSF55821">
    <property type="entry name" value="YrdC/RibB"/>
    <property type="match status" value="1"/>
</dbReference>
<proteinExistence type="predicted"/>
<accession>A0A068R7W2</accession>
<dbReference type="STRING" id="1354304.XPG1_2543"/>
<name>A0A068R7W2_9GAMM</name>
<dbReference type="GO" id="GO:0003725">
    <property type="term" value="F:double-stranded RNA binding"/>
    <property type="evidence" value="ECO:0007669"/>
    <property type="project" value="InterPro"/>
</dbReference>
<dbReference type="Gene3D" id="3.90.870.10">
    <property type="entry name" value="DHBP synthase"/>
    <property type="match status" value="1"/>
</dbReference>
<evidence type="ECO:0000313" key="2">
    <source>
        <dbReference type="EMBL" id="CDG22195.1"/>
    </source>
</evidence>
<sequence>MNNSSVSSKGINMSSKKIQWNNGLQPEAVEILSHDGGMIVCPTKVGYIIMTSDAQGLERKFEAKQRNRNKPGVVLCGSLEQLKELAQLNAEIEALYQRHWDQDVLLGCILPWKEEAVARIPDDGSKELMMDQRGTSCFVIKFGKPGEILAKELWEKYGKFSFASSANPSGKGNRGLVECIGDRIEARADLIISANDYVKSIQPNETEQTRYEQGVMVSMVDENGKLIPLQQGQRDITPCPVLIRKGLEVNKIMAMMSDIFTTWDYRHGNYY</sequence>
<dbReference type="KEGG" id="xpo:XPG1_2543"/>
<feature type="domain" description="YrdC-like" evidence="1">
    <location>
        <begin position="22"/>
        <end position="248"/>
    </location>
</feature>
<dbReference type="AlphaFoldDB" id="A0A068R7W2"/>
<dbReference type="Pfam" id="PF01300">
    <property type="entry name" value="Sua5_yciO_yrdC"/>
    <property type="match status" value="1"/>
</dbReference>
<dbReference type="PROSITE" id="PS51163">
    <property type="entry name" value="YRDC"/>
    <property type="match status" value="1"/>
</dbReference>
<evidence type="ECO:0000259" key="1">
    <source>
        <dbReference type="PROSITE" id="PS51163"/>
    </source>
</evidence>
<dbReference type="HOGENOM" id="CLU_1068318_0_0_6"/>
<dbReference type="Proteomes" id="UP000032735">
    <property type="component" value="Chromosome"/>
</dbReference>
<dbReference type="InterPro" id="IPR017945">
    <property type="entry name" value="DHBP_synth_RibB-like_a/b_dom"/>
</dbReference>
<dbReference type="EMBL" id="FO704551">
    <property type="protein sequence ID" value="CDG22195.1"/>
    <property type="molecule type" value="Genomic_DNA"/>
</dbReference>
<organism evidence="2 3">
    <name type="scientific">Xenorhabdus poinarii G6</name>
    <dbReference type="NCBI Taxonomy" id="1354304"/>
    <lineage>
        <taxon>Bacteria</taxon>
        <taxon>Pseudomonadati</taxon>
        <taxon>Pseudomonadota</taxon>
        <taxon>Gammaproteobacteria</taxon>
        <taxon>Enterobacterales</taxon>
        <taxon>Morganellaceae</taxon>
        <taxon>Xenorhabdus</taxon>
    </lineage>
</organism>
<gene>
    <name evidence="2" type="ORF">XPG1_2543</name>
</gene>
<dbReference type="InterPro" id="IPR006070">
    <property type="entry name" value="Sua5-like_dom"/>
</dbReference>
<protein>
    <recommendedName>
        <fullName evidence="1">YrdC-like domain-containing protein</fullName>
    </recommendedName>
</protein>
<reference evidence="2 3" key="1">
    <citation type="submission" date="2013-07" db="EMBL/GenBank/DDBJ databases">
        <authorList>
            <person name="Genoscope - CEA"/>
        </authorList>
    </citation>
    <scope>NUCLEOTIDE SEQUENCE [LARGE SCALE GENOMIC DNA]</scope>
    <source>
        <strain evidence="2 3">G6</strain>
    </source>
</reference>
<keyword evidence="3" id="KW-1185">Reference proteome</keyword>
<evidence type="ECO:0000313" key="3">
    <source>
        <dbReference type="Proteomes" id="UP000032735"/>
    </source>
</evidence>